<dbReference type="GO" id="GO:0003924">
    <property type="term" value="F:GTPase activity"/>
    <property type="evidence" value="ECO:0007669"/>
    <property type="project" value="InterPro"/>
</dbReference>
<evidence type="ECO:0000256" key="3">
    <source>
        <dbReference type="ARBA" id="ARBA00022490"/>
    </source>
</evidence>
<evidence type="ECO:0000256" key="9">
    <source>
        <dbReference type="ARBA" id="ARBA00023274"/>
    </source>
</evidence>
<reference evidence="16" key="1">
    <citation type="submission" date="2016-09" db="EMBL/GenBank/DDBJ databases">
        <authorList>
            <person name="Jeantristanb JTB J.-T."/>
            <person name="Ricardo R."/>
        </authorList>
    </citation>
    <scope>NUCLEOTIDE SEQUENCE [LARGE SCALE GENOMIC DNA]</scope>
</reference>
<dbReference type="InterPro" id="IPR036891">
    <property type="entry name" value="Signal_recog_part_SRP54_M_sf"/>
</dbReference>
<dbReference type="PANTHER" id="PTHR11564:SF5">
    <property type="entry name" value="SIGNAL RECOGNITION PARTICLE SUBUNIT SRP54"/>
    <property type="match status" value="1"/>
</dbReference>
<evidence type="ECO:0000256" key="11">
    <source>
        <dbReference type="ARBA" id="ARBA00035672"/>
    </source>
</evidence>
<dbReference type="SUPFAM" id="SSF47446">
    <property type="entry name" value="Signal peptide-binding domain"/>
    <property type="match status" value="2"/>
</dbReference>
<dbReference type="GO" id="GO:0006616">
    <property type="term" value="P:SRP-dependent cotranslational protein targeting to membrane, translocation"/>
    <property type="evidence" value="ECO:0007669"/>
    <property type="project" value="TreeGrafter"/>
</dbReference>
<dbReference type="PROSITE" id="PS00300">
    <property type="entry name" value="SRP54"/>
    <property type="match status" value="1"/>
</dbReference>
<dbReference type="PANTHER" id="PTHR11564">
    <property type="entry name" value="SIGNAL RECOGNITION PARTICLE 54K PROTEIN SRP54"/>
    <property type="match status" value="1"/>
</dbReference>
<sequence>MVLAELGRKLNQAISSLSASSPIDEAALDLTLKTVCTALLESDVNVQLVKRLRDKAKSIVLPQLVELQTRDGNQTDAVAGQKGKQLIHKAVFDELVALMDPGHDALPPFNPKKGRTSVIMMVGLQGAGKTTTCTKLATHYTRRGFKTALVCADTFRAGAFDQLKQNAVKAKVPFFGSYTETDPVSIALSGVTKFRSERFEVIIVDTSGRHRQESELFEEMVQISEAVEPDMTVLVLDGAIGQAAEAQSRAFKDASNFGAIIVTKLDGHAKGGGAISAVAATATPIIFIGTGEHLHDLEKFVPRPFISKMLGMGDLTGLVEHAQEIAMANPQRQENLMKKLDKGEFTIGDLKEQMATIMGMGPLSKLTSMIPGMGDMMGGNTDEAAKRMRRIAFIFDSMTQEELASDGSLFRPLKKGEKKISTKVKAKSTMTTATNSRSVKGKNKENAASTMAKEEEKVEEKDLPEMAPRGPNPRVLRIARGSGTTVDEVEELLAQHQLFSGMVKQAGGKSRWASRMQQQQAMAARRGGAGAGLGGVGGMPPMGPDGIPDLSKLTPAQQERMNQMMGQMNPGMMSQMASMMGGGGGMPDMSKLMSMFGGGGGAR</sequence>
<evidence type="ECO:0000256" key="6">
    <source>
        <dbReference type="ARBA" id="ARBA00022884"/>
    </source>
</evidence>
<evidence type="ECO:0000256" key="8">
    <source>
        <dbReference type="ARBA" id="ARBA00023135"/>
    </source>
</evidence>
<evidence type="ECO:0000256" key="7">
    <source>
        <dbReference type="ARBA" id="ARBA00023134"/>
    </source>
</evidence>
<dbReference type="SMART" id="SM00962">
    <property type="entry name" value="SRP54"/>
    <property type="match status" value="1"/>
</dbReference>
<dbReference type="GO" id="GO:0005829">
    <property type="term" value="C:cytosol"/>
    <property type="evidence" value="ECO:0007669"/>
    <property type="project" value="TreeGrafter"/>
</dbReference>
<dbReference type="HAMAP" id="MF_00306">
    <property type="entry name" value="SRP54"/>
    <property type="match status" value="1"/>
</dbReference>
<evidence type="ECO:0000259" key="14">
    <source>
        <dbReference type="PROSITE" id="PS00300"/>
    </source>
</evidence>
<dbReference type="SMART" id="SM00382">
    <property type="entry name" value="AAA"/>
    <property type="match status" value="1"/>
</dbReference>
<protein>
    <recommendedName>
        <fullName evidence="11">signal-recognition-particle GTPase</fullName>
        <ecNumber evidence="11">3.6.5.4</ecNumber>
    </recommendedName>
    <alternativeName>
        <fullName evidence="10">Signal recognition particle 54 kDa protein homolog</fullName>
    </alternativeName>
</protein>
<dbReference type="Pfam" id="PF00448">
    <property type="entry name" value="SRP54"/>
    <property type="match status" value="1"/>
</dbReference>
<dbReference type="Pfam" id="PF02978">
    <property type="entry name" value="SRP_SPB"/>
    <property type="match status" value="2"/>
</dbReference>
<feature type="compositionally biased region" description="Polar residues" evidence="13">
    <location>
        <begin position="428"/>
        <end position="438"/>
    </location>
</feature>
<dbReference type="AlphaFoldDB" id="A0A238F924"/>
<dbReference type="InterPro" id="IPR000897">
    <property type="entry name" value="SRP54_GTPase_dom"/>
</dbReference>
<gene>
    <name evidence="15" type="ORF">BQ2448_1099</name>
</gene>
<comment type="subcellular location">
    <subcellularLocation>
        <location evidence="1">Cytoplasm</location>
    </subcellularLocation>
</comment>
<dbReference type="OrthoDB" id="10250817at2759"/>
<dbReference type="GO" id="GO:0005786">
    <property type="term" value="C:signal recognition particle, endoplasmic reticulum targeting"/>
    <property type="evidence" value="ECO:0007669"/>
    <property type="project" value="UniProtKB-KW"/>
</dbReference>
<dbReference type="InterPro" id="IPR003593">
    <property type="entry name" value="AAA+_ATPase"/>
</dbReference>
<dbReference type="EC" id="3.6.5.4" evidence="11"/>
<dbReference type="SUPFAM" id="SSF52540">
    <property type="entry name" value="P-loop containing nucleoside triphosphate hydrolases"/>
    <property type="match status" value="1"/>
</dbReference>
<dbReference type="InterPro" id="IPR004125">
    <property type="entry name" value="Signal_recog_particle_SRP54_M"/>
</dbReference>
<evidence type="ECO:0000256" key="12">
    <source>
        <dbReference type="ARBA" id="ARBA00048157"/>
    </source>
</evidence>
<evidence type="ECO:0000256" key="5">
    <source>
        <dbReference type="ARBA" id="ARBA00022801"/>
    </source>
</evidence>
<evidence type="ECO:0000256" key="4">
    <source>
        <dbReference type="ARBA" id="ARBA00022741"/>
    </source>
</evidence>
<dbReference type="Proteomes" id="UP000198372">
    <property type="component" value="Unassembled WGS sequence"/>
</dbReference>
<feature type="domain" description="SRP54-type proteins GTP-binding" evidence="14">
    <location>
        <begin position="284"/>
        <end position="297"/>
    </location>
</feature>
<dbReference type="GO" id="GO:0005525">
    <property type="term" value="F:GTP binding"/>
    <property type="evidence" value="ECO:0007669"/>
    <property type="project" value="UniProtKB-KW"/>
</dbReference>
<dbReference type="GO" id="GO:0030942">
    <property type="term" value="F:endoplasmic reticulum signal peptide binding"/>
    <property type="evidence" value="ECO:0007669"/>
    <property type="project" value="TreeGrafter"/>
</dbReference>
<proteinExistence type="inferred from homology"/>
<evidence type="ECO:0000256" key="13">
    <source>
        <dbReference type="SAM" id="MobiDB-lite"/>
    </source>
</evidence>
<dbReference type="InterPro" id="IPR022941">
    <property type="entry name" value="SRP54"/>
</dbReference>
<keyword evidence="7" id="KW-0342">GTP-binding</keyword>
<dbReference type="Gene3D" id="1.10.260.30">
    <property type="entry name" value="Signal recognition particle, SRP54 subunit, M-domain"/>
    <property type="match status" value="1"/>
</dbReference>
<dbReference type="SUPFAM" id="SSF47364">
    <property type="entry name" value="Domain of the SRP/SRP receptor G-proteins"/>
    <property type="match status" value="1"/>
</dbReference>
<dbReference type="InterPro" id="IPR027417">
    <property type="entry name" value="P-loop_NTPase"/>
</dbReference>
<dbReference type="EMBL" id="FMSP01000005">
    <property type="protein sequence ID" value="SCV69705.1"/>
    <property type="molecule type" value="Genomic_DNA"/>
</dbReference>
<dbReference type="SMART" id="SM00963">
    <property type="entry name" value="SRP54_N"/>
    <property type="match status" value="1"/>
</dbReference>
<keyword evidence="6" id="KW-0694">RNA-binding</keyword>
<dbReference type="STRING" id="269621.A0A238F924"/>
<evidence type="ECO:0000256" key="2">
    <source>
        <dbReference type="ARBA" id="ARBA00005450"/>
    </source>
</evidence>
<keyword evidence="9" id="KW-0687">Ribonucleoprotein</keyword>
<dbReference type="InterPro" id="IPR042101">
    <property type="entry name" value="SRP54_N_sf"/>
</dbReference>
<feature type="compositionally biased region" description="Basic and acidic residues" evidence="13">
    <location>
        <begin position="452"/>
        <end position="464"/>
    </location>
</feature>
<comment type="similarity">
    <text evidence="2">Belongs to the GTP-binding SRP family. SRP54 subfamily.</text>
</comment>
<dbReference type="Gene3D" id="1.20.120.140">
    <property type="entry name" value="Signal recognition particle SRP54, nucleotide-binding domain"/>
    <property type="match status" value="1"/>
</dbReference>
<dbReference type="InterPro" id="IPR036225">
    <property type="entry name" value="SRP/SRP_N"/>
</dbReference>
<evidence type="ECO:0000256" key="1">
    <source>
        <dbReference type="ARBA" id="ARBA00004496"/>
    </source>
</evidence>
<keyword evidence="3" id="KW-0963">Cytoplasm</keyword>
<dbReference type="FunFam" id="3.40.50.300:FF:000022">
    <property type="entry name" value="Signal recognition particle 54 kDa subunit"/>
    <property type="match status" value="1"/>
</dbReference>
<dbReference type="InterPro" id="IPR013822">
    <property type="entry name" value="Signal_recog_particl_SRP54_hlx"/>
</dbReference>
<feature type="region of interest" description="Disordered" evidence="13">
    <location>
        <begin position="421"/>
        <end position="475"/>
    </location>
</feature>
<evidence type="ECO:0000313" key="15">
    <source>
        <dbReference type="EMBL" id="SCV69705.1"/>
    </source>
</evidence>
<evidence type="ECO:0000256" key="10">
    <source>
        <dbReference type="ARBA" id="ARBA00034905"/>
    </source>
</evidence>
<accession>A0A238F924</accession>
<dbReference type="GO" id="GO:0008312">
    <property type="term" value="F:7S RNA binding"/>
    <property type="evidence" value="ECO:0007669"/>
    <property type="project" value="InterPro"/>
</dbReference>
<dbReference type="CDD" id="cd17875">
    <property type="entry name" value="SRP54_G"/>
    <property type="match status" value="1"/>
</dbReference>
<keyword evidence="4" id="KW-0547">Nucleotide-binding</keyword>
<evidence type="ECO:0000313" key="16">
    <source>
        <dbReference type="Proteomes" id="UP000198372"/>
    </source>
</evidence>
<organism evidence="15 16">
    <name type="scientific">Microbotryum intermedium</name>
    <dbReference type="NCBI Taxonomy" id="269621"/>
    <lineage>
        <taxon>Eukaryota</taxon>
        <taxon>Fungi</taxon>
        <taxon>Dikarya</taxon>
        <taxon>Basidiomycota</taxon>
        <taxon>Pucciniomycotina</taxon>
        <taxon>Microbotryomycetes</taxon>
        <taxon>Microbotryales</taxon>
        <taxon>Microbotryaceae</taxon>
        <taxon>Microbotryum</taxon>
    </lineage>
</organism>
<comment type="catalytic activity">
    <reaction evidence="12">
        <text>GTP + H2O = GDP + phosphate + H(+)</text>
        <dbReference type="Rhea" id="RHEA:19669"/>
        <dbReference type="ChEBI" id="CHEBI:15377"/>
        <dbReference type="ChEBI" id="CHEBI:15378"/>
        <dbReference type="ChEBI" id="CHEBI:37565"/>
        <dbReference type="ChEBI" id="CHEBI:43474"/>
        <dbReference type="ChEBI" id="CHEBI:58189"/>
        <dbReference type="EC" id="3.6.5.4"/>
    </reaction>
    <physiologicalReaction direction="left-to-right" evidence="12">
        <dbReference type="Rhea" id="RHEA:19670"/>
    </physiologicalReaction>
</comment>
<dbReference type="Pfam" id="PF02881">
    <property type="entry name" value="SRP54_N"/>
    <property type="match status" value="1"/>
</dbReference>
<keyword evidence="8" id="KW-0733">Signal recognition particle</keyword>
<keyword evidence="5" id="KW-0378">Hydrolase</keyword>
<dbReference type="Gene3D" id="3.40.50.300">
    <property type="entry name" value="P-loop containing nucleotide triphosphate hydrolases"/>
    <property type="match status" value="1"/>
</dbReference>
<name>A0A238F924_9BASI</name>
<keyword evidence="16" id="KW-1185">Reference proteome</keyword>